<accession>A0AAE7B585</accession>
<keyword evidence="3" id="KW-1185">Reference proteome</keyword>
<organism evidence="2 3">
    <name type="scientific">Arcobacter aquimarinus</name>
    <dbReference type="NCBI Taxonomy" id="1315211"/>
    <lineage>
        <taxon>Bacteria</taxon>
        <taxon>Pseudomonadati</taxon>
        <taxon>Campylobacterota</taxon>
        <taxon>Epsilonproteobacteria</taxon>
        <taxon>Campylobacterales</taxon>
        <taxon>Arcobacteraceae</taxon>
        <taxon>Arcobacter</taxon>
    </lineage>
</organism>
<evidence type="ECO:0000313" key="2">
    <source>
        <dbReference type="EMBL" id="QKE26087.1"/>
    </source>
</evidence>
<keyword evidence="1" id="KW-0472">Membrane</keyword>
<proteinExistence type="predicted"/>
<name>A0AAE7B585_9BACT</name>
<protein>
    <submittedName>
        <fullName evidence="2">Uncharacterized protein</fullName>
    </submittedName>
</protein>
<gene>
    <name evidence="2" type="ORF">AAQM_1338</name>
</gene>
<evidence type="ECO:0000256" key="1">
    <source>
        <dbReference type="SAM" id="Phobius"/>
    </source>
</evidence>
<reference evidence="2 3" key="1">
    <citation type="submission" date="2018-07" db="EMBL/GenBank/DDBJ databases">
        <title>Identification of phenol metabolism pathways in Arcobacter.</title>
        <authorList>
            <person name="Miller W.G."/>
            <person name="Yee E."/>
            <person name="Bono J.L."/>
        </authorList>
    </citation>
    <scope>NUCLEOTIDE SEQUENCE [LARGE SCALE GENOMIC DNA]</scope>
    <source>
        <strain evidence="2 3">W63</strain>
    </source>
</reference>
<evidence type="ECO:0000313" key="3">
    <source>
        <dbReference type="Proteomes" id="UP000502065"/>
    </source>
</evidence>
<dbReference type="KEGG" id="aaqi:AAQM_1338"/>
<keyword evidence="1" id="KW-1133">Transmembrane helix</keyword>
<keyword evidence="1" id="KW-0812">Transmembrane</keyword>
<feature type="transmembrane region" description="Helical" evidence="1">
    <location>
        <begin position="7"/>
        <end position="27"/>
    </location>
</feature>
<dbReference type="EMBL" id="CP030944">
    <property type="protein sequence ID" value="QKE26087.1"/>
    <property type="molecule type" value="Genomic_DNA"/>
</dbReference>
<sequence length="395" mass="46944">MKIIFYLIFLISLFLFIIVDYLGYPYLKIVITTNNTNERKTELSKLIQNKNIEDGVIASIIKYEDDDLIFEIINSKPLSADLLNELIKKKNINFIKEVLKKYPNNIEFINEIINNGTYEMLIYIASMKDLTKNSVLLLLKKIDEKKINNKELFGVLKENRLIFPMILEVEENEKYEELFSSPYIKYVIKLVKEHNKNLLEILKGDHLDRIMALYYKEKLDLIDLYFLEKVKINFDEEKIKDVYQNHLFFTDVNKRILDIKIRERENQDIKLNHEIIKTLSKQEFKKIYPQDIKKIKEHIKSIETEVKESLPKPEFVGKTFTPTMLLYNVGKGIYNIHEINSQGAEIFTKVANKRVKDLVKLSIEKRLKNIKNEEKVQFELLNKKYENNNIDFLSK</sequence>
<dbReference type="Proteomes" id="UP000502065">
    <property type="component" value="Chromosome"/>
</dbReference>
<dbReference type="AlphaFoldDB" id="A0AAE7B585"/>
<dbReference type="RefSeq" id="WP_129094533.1">
    <property type="nucleotide sequence ID" value="NZ_CBCSAE010000004.1"/>
</dbReference>